<evidence type="ECO:0000256" key="5">
    <source>
        <dbReference type="SAM" id="MobiDB-lite"/>
    </source>
</evidence>
<dbReference type="InterPro" id="IPR013098">
    <property type="entry name" value="Ig_I-set"/>
</dbReference>
<evidence type="ECO:0000256" key="2">
    <source>
        <dbReference type="ARBA" id="ARBA00022737"/>
    </source>
</evidence>
<sequence length="980" mass="107088">MDARYDYATRLTNEEDLKGSDMAATWRTTSTVACREVLPNGTLWLGAFSAAQYRGDVHATVYRCRAAGTVGTILSRDMRLEAVMDVPWELRIQPTHGVAGGAALLTCTPTLSVKAHIVVTRWFKDGTALSMTTDAGGRHVVGGSRGDILVIRDAKPDDASSYSCEAQHMLTGDKRRSAPAMVAVSHSSGSMAPRMLTVSEDETVQQGGDIRLVCCAIGSPPPTYSWFRHANGRLSPVSSGLRISVSEQVLVIRRAQLSDGGVWTCRAHNQFGEQRRDARLSVRSRLVVSVHPQLQVANSGSSVSFNCSVEGGEARVRWLHDGVPVGGGERTLRVHGVVRAHRGMYQCFAERDLDSAQAAAELRLGDTAPELHYTFIEQALHPGPSLALHCSASGSPPPRFTWLIDMQPMEERNTPQRSITQFMNPNGDMVSYLNITSVRPEDGGRYTCRAHNSRGPPSIRSIGPLRVVAGVNTTIYCPYSGFPIRLMERPVCGMYLELHSDCEIRWRRGGADVSSTGARTLSGSGGELLLWPAEPADAGLYSCRVSAPSGQYAQKDVQIFVRNPPKIAGFSFPTDLVEGSSIQVLCGITSGDKPVYFSWLKDGQHIPSNLQVQEKSLDEFSFLIFSHVTSKHSGEYTCVATNNAAEVNHTAHLAVKVAPSWVYEPQDVSALLGTQIIVQCSTKGYPEPQITWLKGQGAVGNEFRPLSRLELPWAVLGDGSLSAAAAAREHEGRYMCRAENGVGRGLSKVVTVSVNEPAHFEFSSRNMSVRRTAAAALSCEARGDPPLQLHWTHNMQRLDLSTYRVSVSEKRSDSGASSMLSIAHAQRRDSGVYRCRAENAYGRDELLIYLAVQEFPEAPRGLAVVQRESRAARVAWRLGYDGNARLRAFRLQFRVVGAAPRPAHAQADWTDAPTRELSPDSLLRRQEDSNDPESEVILEYRVDGLRPATAYALRLAAVNDIGDSEYSDSVIVQTLEEGET</sequence>
<dbReference type="Pfam" id="PF00041">
    <property type="entry name" value="fn3"/>
    <property type="match status" value="1"/>
</dbReference>
<dbReference type="InterPro" id="IPR003599">
    <property type="entry name" value="Ig_sub"/>
</dbReference>
<dbReference type="InterPro" id="IPR036116">
    <property type="entry name" value="FN3_sf"/>
</dbReference>
<feature type="domain" description="Ig-like" evidence="6">
    <location>
        <begin position="193"/>
        <end position="281"/>
    </location>
</feature>
<proteinExistence type="predicted"/>
<feature type="domain" description="Fibronectin type-III" evidence="7">
    <location>
        <begin position="858"/>
        <end position="977"/>
    </location>
</feature>
<evidence type="ECO:0000259" key="6">
    <source>
        <dbReference type="PROSITE" id="PS50835"/>
    </source>
</evidence>
<dbReference type="SMART" id="SM00409">
    <property type="entry name" value="IG"/>
    <property type="match status" value="8"/>
</dbReference>
<dbReference type="InterPro" id="IPR036179">
    <property type="entry name" value="Ig-like_dom_sf"/>
</dbReference>
<dbReference type="Pfam" id="PF07679">
    <property type="entry name" value="I-set"/>
    <property type="match status" value="2"/>
</dbReference>
<dbReference type="CDD" id="cd00096">
    <property type="entry name" value="Ig"/>
    <property type="match status" value="2"/>
</dbReference>
<feature type="non-terminal residue" evidence="8">
    <location>
        <position position="1"/>
    </location>
</feature>
<feature type="domain" description="Ig-like" evidence="6">
    <location>
        <begin position="284"/>
        <end position="363"/>
    </location>
</feature>
<dbReference type="PANTHER" id="PTHR12231">
    <property type="entry name" value="CTX-RELATED TYPE I TRANSMEMBRANE PROTEIN"/>
    <property type="match status" value="1"/>
</dbReference>
<dbReference type="SMART" id="SM00060">
    <property type="entry name" value="FN3"/>
    <property type="match status" value="1"/>
</dbReference>
<evidence type="ECO:0000313" key="9">
    <source>
        <dbReference type="Proteomes" id="UP000837857"/>
    </source>
</evidence>
<dbReference type="SUPFAM" id="SSF48726">
    <property type="entry name" value="Immunoglobulin"/>
    <property type="match status" value="8"/>
</dbReference>
<accession>A0ABN8IBW2</accession>
<feature type="domain" description="Ig-like" evidence="6">
    <location>
        <begin position="470"/>
        <end position="558"/>
    </location>
</feature>
<keyword evidence="9" id="KW-1185">Reference proteome</keyword>
<dbReference type="PROSITE" id="PS50835">
    <property type="entry name" value="IG_LIKE"/>
    <property type="match status" value="8"/>
</dbReference>
<dbReference type="InterPro" id="IPR013783">
    <property type="entry name" value="Ig-like_fold"/>
</dbReference>
<evidence type="ECO:0000256" key="4">
    <source>
        <dbReference type="ARBA" id="ARBA00023319"/>
    </source>
</evidence>
<dbReference type="EMBL" id="OW152814">
    <property type="protein sequence ID" value="CAH2050973.1"/>
    <property type="molecule type" value="Genomic_DNA"/>
</dbReference>
<keyword evidence="3" id="KW-1015">Disulfide bond</keyword>
<organism evidence="8 9">
    <name type="scientific">Iphiclides podalirius</name>
    <name type="common">scarce swallowtail</name>
    <dbReference type="NCBI Taxonomy" id="110791"/>
    <lineage>
        <taxon>Eukaryota</taxon>
        <taxon>Metazoa</taxon>
        <taxon>Ecdysozoa</taxon>
        <taxon>Arthropoda</taxon>
        <taxon>Hexapoda</taxon>
        <taxon>Insecta</taxon>
        <taxon>Pterygota</taxon>
        <taxon>Neoptera</taxon>
        <taxon>Endopterygota</taxon>
        <taxon>Lepidoptera</taxon>
        <taxon>Glossata</taxon>
        <taxon>Ditrysia</taxon>
        <taxon>Papilionoidea</taxon>
        <taxon>Papilionidae</taxon>
        <taxon>Papilioninae</taxon>
        <taxon>Iphiclides</taxon>
    </lineage>
</organism>
<evidence type="ECO:0000256" key="3">
    <source>
        <dbReference type="ARBA" id="ARBA00023157"/>
    </source>
</evidence>
<dbReference type="CDD" id="cd00063">
    <property type="entry name" value="FN3"/>
    <property type="match status" value="1"/>
</dbReference>
<feature type="compositionally biased region" description="Basic and acidic residues" evidence="5">
    <location>
        <begin position="913"/>
        <end position="928"/>
    </location>
</feature>
<protein>
    <recommendedName>
        <fullName evidence="10">Down syndrome cell adhesion molecule-like protein Dscam2</fullName>
    </recommendedName>
</protein>
<feature type="domain" description="Ig-like" evidence="6">
    <location>
        <begin position="757"/>
        <end position="839"/>
    </location>
</feature>
<dbReference type="InterPro" id="IPR051170">
    <property type="entry name" value="Neural/epithelial_adhesion"/>
</dbReference>
<feature type="domain" description="Ig-like" evidence="6">
    <location>
        <begin position="659"/>
        <end position="753"/>
    </location>
</feature>
<feature type="domain" description="Ig-like" evidence="6">
    <location>
        <begin position="87"/>
        <end position="183"/>
    </location>
</feature>
<dbReference type="InterPro" id="IPR003961">
    <property type="entry name" value="FN3_dom"/>
</dbReference>
<evidence type="ECO:0000256" key="1">
    <source>
        <dbReference type="ARBA" id="ARBA00022729"/>
    </source>
</evidence>
<keyword evidence="4" id="KW-0393">Immunoglobulin domain</keyword>
<feature type="domain" description="Ig-like" evidence="6">
    <location>
        <begin position="565"/>
        <end position="654"/>
    </location>
</feature>
<dbReference type="InterPro" id="IPR003598">
    <property type="entry name" value="Ig_sub2"/>
</dbReference>
<keyword evidence="2" id="KW-0677">Repeat</keyword>
<dbReference type="PANTHER" id="PTHR12231:SF253">
    <property type="entry name" value="DPR-INTERACTING PROTEIN ETA, ISOFORM B-RELATED"/>
    <property type="match status" value="1"/>
</dbReference>
<reference evidence="8" key="1">
    <citation type="submission" date="2022-03" db="EMBL/GenBank/DDBJ databases">
        <authorList>
            <person name="Martin H S."/>
        </authorList>
    </citation>
    <scope>NUCLEOTIDE SEQUENCE</scope>
</reference>
<feature type="region of interest" description="Disordered" evidence="5">
    <location>
        <begin position="904"/>
        <end position="930"/>
    </location>
</feature>
<dbReference type="PROSITE" id="PS50853">
    <property type="entry name" value="FN3"/>
    <property type="match status" value="1"/>
</dbReference>
<dbReference type="Gene3D" id="2.60.40.10">
    <property type="entry name" value="Immunoglobulins"/>
    <property type="match status" value="9"/>
</dbReference>
<name>A0ABN8IBW2_9NEOP</name>
<dbReference type="SMART" id="SM00408">
    <property type="entry name" value="IGc2"/>
    <property type="match status" value="8"/>
</dbReference>
<keyword evidence="1" id="KW-0732">Signal</keyword>
<dbReference type="InterPro" id="IPR007110">
    <property type="entry name" value="Ig-like_dom"/>
</dbReference>
<dbReference type="Pfam" id="PF13927">
    <property type="entry name" value="Ig_3"/>
    <property type="match status" value="4"/>
</dbReference>
<evidence type="ECO:0008006" key="10">
    <source>
        <dbReference type="Google" id="ProtNLM"/>
    </source>
</evidence>
<dbReference type="Proteomes" id="UP000837857">
    <property type="component" value="Chromosome 2"/>
</dbReference>
<dbReference type="SUPFAM" id="SSF49265">
    <property type="entry name" value="Fibronectin type III"/>
    <property type="match status" value="1"/>
</dbReference>
<evidence type="ECO:0000313" key="8">
    <source>
        <dbReference type="EMBL" id="CAH2050973.1"/>
    </source>
</evidence>
<evidence type="ECO:0000259" key="7">
    <source>
        <dbReference type="PROSITE" id="PS50853"/>
    </source>
</evidence>
<gene>
    <name evidence="8" type="ORF">IPOD504_LOCUS7819</name>
</gene>
<feature type="domain" description="Ig-like" evidence="6">
    <location>
        <begin position="369"/>
        <end position="463"/>
    </location>
</feature>